<dbReference type="EC" id="5.6.2.4" evidence="7"/>
<feature type="compositionally biased region" description="Polar residues" evidence="9">
    <location>
        <begin position="1620"/>
        <end position="1632"/>
    </location>
</feature>
<comment type="caution">
    <text evidence="13">The sequence shown here is derived from an EMBL/GenBank/DDBJ whole genome shotgun (WGS) entry which is preliminary data.</text>
</comment>
<reference evidence="13" key="1">
    <citation type="journal article" date="2023" name="PhytoFront">
        <title>Draft Genome Resources of Seven Strains of Tilletia horrida, Causal Agent of Kernel Smut of Rice.</title>
        <authorList>
            <person name="Khanal S."/>
            <person name="Antony Babu S."/>
            <person name="Zhou X.G."/>
        </authorList>
    </citation>
    <scope>NUCLEOTIDE SEQUENCE</scope>
    <source>
        <strain evidence="13">TX3</strain>
    </source>
</reference>
<comment type="catalytic activity">
    <reaction evidence="6">
        <text>Couples ATP hydrolysis with the unwinding of duplex DNA by translocating in the 3'-5' direction.</text>
        <dbReference type="EC" id="5.6.2.4"/>
    </reaction>
</comment>
<feature type="domain" description="Helicase C-terminal" evidence="12">
    <location>
        <begin position="1376"/>
        <end position="1555"/>
    </location>
</feature>
<feature type="compositionally biased region" description="Polar residues" evidence="9">
    <location>
        <begin position="1669"/>
        <end position="1687"/>
    </location>
</feature>
<dbReference type="Pfam" id="PF00270">
    <property type="entry name" value="DEAD"/>
    <property type="match status" value="1"/>
</dbReference>
<dbReference type="GO" id="GO:0000724">
    <property type="term" value="P:double-strand break repair via homologous recombination"/>
    <property type="evidence" value="ECO:0007669"/>
    <property type="project" value="TreeGrafter"/>
</dbReference>
<protein>
    <recommendedName>
        <fullName evidence="7">DNA 3'-5' helicase</fullName>
        <ecNumber evidence="7">5.6.2.4</ecNumber>
    </recommendedName>
</protein>
<dbReference type="PROSITE" id="PS00028">
    <property type="entry name" value="ZINC_FINGER_C2H2_1"/>
    <property type="match status" value="1"/>
</dbReference>
<dbReference type="SMART" id="SM00487">
    <property type="entry name" value="DEXDc"/>
    <property type="match status" value="1"/>
</dbReference>
<evidence type="ECO:0000256" key="4">
    <source>
        <dbReference type="ARBA" id="ARBA00023125"/>
    </source>
</evidence>
<dbReference type="SUPFAM" id="SSF57667">
    <property type="entry name" value="beta-beta-alpha zinc fingers"/>
    <property type="match status" value="1"/>
</dbReference>
<comment type="similarity">
    <text evidence="1">Belongs to the helicase family. RecQ subfamily.</text>
</comment>
<dbReference type="GO" id="GO:0003677">
    <property type="term" value="F:DNA binding"/>
    <property type="evidence" value="ECO:0007669"/>
    <property type="project" value="UniProtKB-KW"/>
</dbReference>
<dbReference type="GO" id="GO:0008270">
    <property type="term" value="F:zinc ion binding"/>
    <property type="evidence" value="ECO:0007669"/>
    <property type="project" value="UniProtKB-KW"/>
</dbReference>
<dbReference type="Pfam" id="PF00271">
    <property type="entry name" value="Helicase_C"/>
    <property type="match status" value="1"/>
</dbReference>
<dbReference type="InterPro" id="IPR027417">
    <property type="entry name" value="P-loop_NTPase"/>
</dbReference>
<dbReference type="SUPFAM" id="SSF52540">
    <property type="entry name" value="P-loop containing nucleoside triphosphate hydrolases"/>
    <property type="match status" value="1"/>
</dbReference>
<dbReference type="InterPro" id="IPR014001">
    <property type="entry name" value="Helicase_ATP-bd"/>
</dbReference>
<dbReference type="PANTHER" id="PTHR13710">
    <property type="entry name" value="DNA HELICASE RECQ FAMILY MEMBER"/>
    <property type="match status" value="1"/>
</dbReference>
<keyword evidence="8" id="KW-0863">Zinc-finger</keyword>
<evidence type="ECO:0000256" key="1">
    <source>
        <dbReference type="ARBA" id="ARBA00005446"/>
    </source>
</evidence>
<feature type="compositionally biased region" description="Polar residues" evidence="9">
    <location>
        <begin position="1007"/>
        <end position="1017"/>
    </location>
</feature>
<evidence type="ECO:0000313" key="13">
    <source>
        <dbReference type="EMBL" id="KAK0519915.1"/>
    </source>
</evidence>
<dbReference type="PROSITE" id="PS51194">
    <property type="entry name" value="HELICASE_CTER"/>
    <property type="match status" value="1"/>
</dbReference>
<dbReference type="SMART" id="SM00490">
    <property type="entry name" value="HELICc"/>
    <property type="match status" value="1"/>
</dbReference>
<feature type="compositionally biased region" description="Basic and acidic residues" evidence="9">
    <location>
        <begin position="1594"/>
        <end position="1603"/>
    </location>
</feature>
<keyword evidence="4" id="KW-0238">DNA-binding</keyword>
<evidence type="ECO:0000256" key="6">
    <source>
        <dbReference type="ARBA" id="ARBA00034617"/>
    </source>
</evidence>
<feature type="compositionally biased region" description="Acidic residues" evidence="9">
    <location>
        <begin position="1576"/>
        <end position="1585"/>
    </location>
</feature>
<dbReference type="InterPro" id="IPR001650">
    <property type="entry name" value="Helicase_C-like"/>
</dbReference>
<proteinExistence type="inferred from homology"/>
<dbReference type="InterPro" id="IPR013087">
    <property type="entry name" value="Znf_C2H2_type"/>
</dbReference>
<dbReference type="PROSITE" id="PS50157">
    <property type="entry name" value="ZINC_FINGER_C2H2_2"/>
    <property type="match status" value="1"/>
</dbReference>
<evidence type="ECO:0000256" key="5">
    <source>
        <dbReference type="ARBA" id="ARBA00023235"/>
    </source>
</evidence>
<feature type="region of interest" description="Disordered" evidence="9">
    <location>
        <begin position="86"/>
        <end position="112"/>
    </location>
</feature>
<evidence type="ECO:0000256" key="9">
    <source>
        <dbReference type="SAM" id="MobiDB-lite"/>
    </source>
</evidence>
<keyword evidence="2" id="KW-0547">Nucleotide-binding</keyword>
<feature type="region of interest" description="Disordered" evidence="9">
    <location>
        <begin position="1572"/>
        <end position="1734"/>
    </location>
</feature>
<feature type="region of interest" description="Disordered" evidence="9">
    <location>
        <begin position="997"/>
        <end position="1017"/>
    </location>
</feature>
<dbReference type="GO" id="GO:0009378">
    <property type="term" value="F:four-way junction helicase activity"/>
    <property type="evidence" value="ECO:0007669"/>
    <property type="project" value="TreeGrafter"/>
</dbReference>
<dbReference type="GO" id="GO:0005694">
    <property type="term" value="C:chromosome"/>
    <property type="evidence" value="ECO:0007669"/>
    <property type="project" value="TreeGrafter"/>
</dbReference>
<evidence type="ECO:0000259" key="11">
    <source>
        <dbReference type="PROSITE" id="PS51192"/>
    </source>
</evidence>
<dbReference type="GO" id="GO:0005524">
    <property type="term" value="F:ATP binding"/>
    <property type="evidence" value="ECO:0007669"/>
    <property type="project" value="UniProtKB-KW"/>
</dbReference>
<dbReference type="EMBL" id="JAPDMQ010000881">
    <property type="protein sequence ID" value="KAK0519915.1"/>
    <property type="molecule type" value="Genomic_DNA"/>
</dbReference>
<feature type="non-terminal residue" evidence="13">
    <location>
        <position position="1"/>
    </location>
</feature>
<evidence type="ECO:0000256" key="2">
    <source>
        <dbReference type="ARBA" id="ARBA00022741"/>
    </source>
</evidence>
<feature type="compositionally biased region" description="Basic and acidic residues" evidence="9">
    <location>
        <begin position="1652"/>
        <end position="1668"/>
    </location>
</feature>
<evidence type="ECO:0000256" key="3">
    <source>
        <dbReference type="ARBA" id="ARBA00022840"/>
    </source>
</evidence>
<keyword evidence="8" id="KW-0862">Zinc</keyword>
<evidence type="ECO:0000259" key="12">
    <source>
        <dbReference type="PROSITE" id="PS51194"/>
    </source>
</evidence>
<evidence type="ECO:0000259" key="10">
    <source>
        <dbReference type="PROSITE" id="PS50157"/>
    </source>
</evidence>
<keyword evidence="14" id="KW-1185">Reference proteome</keyword>
<evidence type="ECO:0000256" key="7">
    <source>
        <dbReference type="ARBA" id="ARBA00034808"/>
    </source>
</evidence>
<feature type="compositionally biased region" description="Polar residues" evidence="9">
    <location>
        <begin position="190"/>
        <end position="205"/>
    </location>
</feature>
<evidence type="ECO:0000313" key="14">
    <source>
        <dbReference type="Proteomes" id="UP001176521"/>
    </source>
</evidence>
<feature type="region of interest" description="Disordered" evidence="9">
    <location>
        <begin position="1"/>
        <end position="69"/>
    </location>
</feature>
<keyword evidence="8" id="KW-0479">Metal-binding</keyword>
<dbReference type="PROSITE" id="PS51192">
    <property type="entry name" value="HELICASE_ATP_BIND_1"/>
    <property type="match status" value="1"/>
</dbReference>
<dbReference type="GO" id="GO:0005737">
    <property type="term" value="C:cytoplasm"/>
    <property type="evidence" value="ECO:0007669"/>
    <property type="project" value="TreeGrafter"/>
</dbReference>
<dbReference type="InterPro" id="IPR036236">
    <property type="entry name" value="Znf_C2H2_sf"/>
</dbReference>
<feature type="domain" description="C2H2-type" evidence="10">
    <location>
        <begin position="210"/>
        <end position="234"/>
    </location>
</feature>
<feature type="region of interest" description="Disordered" evidence="9">
    <location>
        <begin position="190"/>
        <end position="211"/>
    </location>
</feature>
<feature type="region of interest" description="Disordered" evidence="9">
    <location>
        <begin position="1068"/>
        <end position="1107"/>
    </location>
</feature>
<dbReference type="Proteomes" id="UP001176521">
    <property type="component" value="Unassembled WGS sequence"/>
</dbReference>
<accession>A0AAN6JML5</accession>
<dbReference type="InterPro" id="IPR011545">
    <property type="entry name" value="DEAD/DEAH_box_helicase_dom"/>
</dbReference>
<dbReference type="Gene3D" id="3.30.160.60">
    <property type="entry name" value="Classic Zinc Finger"/>
    <property type="match status" value="1"/>
</dbReference>
<organism evidence="13 14">
    <name type="scientific">Tilletia horrida</name>
    <dbReference type="NCBI Taxonomy" id="155126"/>
    <lineage>
        <taxon>Eukaryota</taxon>
        <taxon>Fungi</taxon>
        <taxon>Dikarya</taxon>
        <taxon>Basidiomycota</taxon>
        <taxon>Ustilaginomycotina</taxon>
        <taxon>Exobasidiomycetes</taxon>
        <taxon>Tilletiales</taxon>
        <taxon>Tilletiaceae</taxon>
        <taxon>Tilletia</taxon>
    </lineage>
</organism>
<sequence>QAPRAACAAQVGESLNCPPSFDPASPPNVEDTLQSDDDAGSDQATDYGEADFNSSALTPPNPATQEEPHPLDFMLDAEMEALLAAGKFDEPPYTVPRRGTQESRPETSPIQPGVYSLANQALIDNAMTAANMAAALPLPGQPGGLSPSSDAAVLRNLANEALAGFTATLHASGAPFSSLTHSLLLSHTADSQGSAETTSSQGSTQAPPPHECTTCRKTFASKAQLNTHKSKEHSPPALVDVKVAGREHCMTIKRETRVVPGGATTAFWCPNCRSPFALPSNLRKHVAKCRPVDAIRGETSATSSQARGITVSFIRSVLNDSWPDKYVAPVTNLLTPWLQRTGFPKILQGQSLALNAGLVSLPSEQDAGLDGTLGPNGQKILQGARQAVIKALEVLNGFPVWYRQALNTADINLARKTRPMNVKAATEERYSTLFFQLVLYLVRLHNLVYGDEPDYQLAPPSSATTVPPPTAPDKDGLQASMNAMRNADKTLKSAICDIIANPENEQAYWRIGAFFLTSTISDEESNSLLLLFVASLAIKKPVNGAFSGARDFTPALSGLIFMLKLLWFPVTMTTIDRIIKERLWDPQAFEQMISEDHFRSVLFGTMHEQQLGAKSPWNCGLLVLMGIRTFGWSCARVESVLGRLRWDPNGQALWLDTHYITLPTIADFMKKTIADAELALHDLLRRSPIPYSTATFPIEHLTDEPSWDEPGAWFGIHPANAAFIDIEAYANSILHTFMTPVEPSKPADKSDANTPPPWTLDIAAIDDFLQQEHDLMRLLAVAIHITSGPPPRGRELAEASYKNGIGGRPRSILIGPQGEMWLDLSYSKTEWTLSRKDLNLRILQPQLGRIAGLALCTVHQLGDTLTLLRANSVETDPVRIQEIMLARVYVFTSAPPKHTARTSGPIDSNVISRDLGSRAVAAGFGFSPNLNQWRQMSDGFIHKKFRYGNLSIVYKEYMFNSADDPAEDPILSGYNPSPEQVDDFAWNASAAFEDRDSAGKGKARDYNGSSQDAYSAQSGRTLESSLLWYGRDAAHRPGMDDENIAKARLVSQGWQAFWGILTYPTTRRSPNTQPKAALPAPPAPSEATLTIPLGDSTKAPTGSDANDSYRAGFDKALAMLEPMMALMALDPAKQARIPPHIHTQPRAIQSRVPISVEDARKLIKVHQHKYQFNYAGMRSHSLADAVSLITTGAAVNFGLVARTGAGKSDTIRASTFNPIGSADLTVLVVPYHALVEDIKRWLNVDGIRNTTWTGSASMYLPRGHPAVLIVSLNKAVSNPFLKWVSEPVNRGRISRVIFDEAQVFIDERAFRQCIRKIPNLIDIIKDKRLVFLSATIPPKREADFNDMTLLPIAWKRELTHRDNLAYSVRRYADKQGLNDQLRALKGKMDANRKVHGGRMLVIAKTREQAKELAAELSCGYFYTEDCDEQPGVVGVNQTEQHLIDFTSGKTFIIVGTTALGVGVDISCIRLVVYVDSPYSMVSFAQCSGRAGRDGMRGDVMVFLKASLQYSGPASSSALPETDNEALRMMLSEEVCMRVPMGAWLDGRPSSCIELNAEPCSFCIYNLEHDMGPPSDSYDDDDDDDSSSSPSPGPSKRDDADRSRAPSPPSRPASPKEKPRTSTPTSQAPSAPTSVALVAPSSAYKRKGALVHGDTKKMRLQEPVSKRDPNPQNDRLNTSKVRATSRPQESWPLSDEESDELQAEQAHKQAPPASGKVMGKPASAPTPNAPASKRARVMNFPVLKSSAMMSPPTQPSAQGLADAQLLEEMEDRRKNAGASTSRNPKPEPTETFPFSRFQDGPVRVPDIRKDQADQLRHFETWKLALHCAVRALRNRCAVCKILRLPCDHPTDKCKAAGLSVSNHIEFRRRNRWGYGQACFYCTLPQDVCERRNEDKTCQFAEYKDALRAIMMFLTTNTDALYAATEIASYLNPSFDLAPPASALDMGAEWRSLEYHRGKPMYKAFQLVAALLFLFMERV</sequence>
<dbReference type="PANTHER" id="PTHR13710:SF105">
    <property type="entry name" value="ATP-DEPENDENT DNA HELICASE Q1"/>
    <property type="match status" value="1"/>
</dbReference>
<feature type="compositionally biased region" description="Low complexity" evidence="9">
    <location>
        <begin position="1720"/>
        <end position="1731"/>
    </location>
</feature>
<dbReference type="Gene3D" id="3.40.50.300">
    <property type="entry name" value="P-loop containing nucleotide triphosphate hydrolases"/>
    <property type="match status" value="2"/>
</dbReference>
<keyword evidence="3" id="KW-0067">ATP-binding</keyword>
<evidence type="ECO:0000256" key="8">
    <source>
        <dbReference type="PROSITE-ProRule" id="PRU00042"/>
    </source>
</evidence>
<keyword evidence="5" id="KW-0413">Isomerase</keyword>
<feature type="region of interest" description="Disordered" evidence="9">
    <location>
        <begin position="1770"/>
        <end position="1801"/>
    </location>
</feature>
<name>A0AAN6JML5_9BASI</name>
<dbReference type="GO" id="GO:0043138">
    <property type="term" value="F:3'-5' DNA helicase activity"/>
    <property type="evidence" value="ECO:0007669"/>
    <property type="project" value="UniProtKB-EC"/>
</dbReference>
<feature type="domain" description="Helicase ATP-binding" evidence="11">
    <location>
        <begin position="1188"/>
        <end position="1354"/>
    </location>
</feature>
<gene>
    <name evidence="13" type="ORF">OC842_007280</name>
</gene>